<dbReference type="InterPro" id="IPR005135">
    <property type="entry name" value="Endo/exonuclease/phosphatase"/>
</dbReference>
<dbReference type="InterPro" id="IPR015919">
    <property type="entry name" value="Cadherin-like_sf"/>
</dbReference>
<dbReference type="GO" id="GO:0004523">
    <property type="term" value="F:RNA-DNA hybrid ribonuclease activity"/>
    <property type="evidence" value="ECO:0007669"/>
    <property type="project" value="UniProtKB-EC"/>
</dbReference>
<dbReference type="GO" id="GO:0055113">
    <property type="term" value="P:epiboly involved in gastrulation with mouth forming second"/>
    <property type="evidence" value="ECO:0007669"/>
    <property type="project" value="UniProtKB-ARBA"/>
</dbReference>
<dbReference type="InterPro" id="IPR036691">
    <property type="entry name" value="Endo/exonu/phosph_ase_sf"/>
</dbReference>
<proteinExistence type="inferred from homology"/>
<evidence type="ECO:0000256" key="7">
    <source>
        <dbReference type="ARBA" id="ARBA00022723"/>
    </source>
</evidence>
<feature type="domain" description="Cadherin" evidence="17">
    <location>
        <begin position="241"/>
        <end position="354"/>
    </location>
</feature>
<keyword evidence="13" id="KW-0472">Membrane</keyword>
<evidence type="ECO:0000256" key="3">
    <source>
        <dbReference type="ARBA" id="ARBA00010879"/>
    </source>
</evidence>
<evidence type="ECO:0000313" key="20">
    <source>
        <dbReference type="Proteomes" id="UP001274896"/>
    </source>
</evidence>
<evidence type="ECO:0000256" key="9">
    <source>
        <dbReference type="ARBA" id="ARBA00022837"/>
    </source>
</evidence>
<feature type="compositionally biased region" description="Low complexity" evidence="16">
    <location>
        <begin position="1784"/>
        <end position="1800"/>
    </location>
</feature>
<evidence type="ECO:0000256" key="4">
    <source>
        <dbReference type="ARBA" id="ARBA00012180"/>
    </source>
</evidence>
<dbReference type="CDD" id="cd09076">
    <property type="entry name" value="L1-EN"/>
    <property type="match status" value="1"/>
</dbReference>
<dbReference type="Pfam" id="PF00028">
    <property type="entry name" value="Cadherin"/>
    <property type="match status" value="2"/>
</dbReference>
<keyword evidence="12" id="KW-1133">Transmembrane helix</keyword>
<dbReference type="Pfam" id="PF00078">
    <property type="entry name" value="RVT_1"/>
    <property type="match status" value="1"/>
</dbReference>
<name>A0AAE0R7R6_9TELE</name>
<evidence type="ECO:0000256" key="13">
    <source>
        <dbReference type="ARBA" id="ARBA00023136"/>
    </source>
</evidence>
<evidence type="ECO:0000256" key="16">
    <source>
        <dbReference type="SAM" id="MobiDB-lite"/>
    </source>
</evidence>
<feature type="domain" description="Cadherin" evidence="17">
    <location>
        <begin position="124"/>
        <end position="240"/>
    </location>
</feature>
<dbReference type="SUPFAM" id="SSF56219">
    <property type="entry name" value="DNase I-like"/>
    <property type="match status" value="1"/>
</dbReference>
<dbReference type="InterPro" id="IPR027397">
    <property type="entry name" value="Catenin-bd_sf"/>
</dbReference>
<dbReference type="FunFam" id="2.60.40.60:FF:000083">
    <property type="entry name" value="Desmoglein 1"/>
    <property type="match status" value="1"/>
</dbReference>
<dbReference type="GO" id="GO:0005886">
    <property type="term" value="C:plasma membrane"/>
    <property type="evidence" value="ECO:0007669"/>
    <property type="project" value="UniProtKB-SubCell"/>
</dbReference>
<evidence type="ECO:0000259" key="17">
    <source>
        <dbReference type="PROSITE" id="PS50268"/>
    </source>
</evidence>
<evidence type="ECO:0000256" key="5">
    <source>
        <dbReference type="ARBA" id="ARBA00022475"/>
    </source>
</evidence>
<evidence type="ECO:0000256" key="15">
    <source>
        <dbReference type="PROSITE-ProRule" id="PRU00043"/>
    </source>
</evidence>
<keyword evidence="10" id="KW-0130">Cell adhesion</keyword>
<keyword evidence="14" id="KW-0325">Glycoprotein</keyword>
<dbReference type="Gene3D" id="4.10.900.10">
    <property type="entry name" value="TCF3-CBD (Catenin binding domain)"/>
    <property type="match status" value="1"/>
</dbReference>
<dbReference type="GO" id="GO:0030057">
    <property type="term" value="C:desmosome"/>
    <property type="evidence" value="ECO:0007669"/>
    <property type="project" value="UniProtKB-SubCell"/>
</dbReference>
<evidence type="ECO:0000256" key="8">
    <source>
        <dbReference type="ARBA" id="ARBA00022737"/>
    </source>
</evidence>
<dbReference type="PRINTS" id="PR01818">
    <property type="entry name" value="DESMOCADHERN"/>
</dbReference>
<feature type="non-terminal residue" evidence="19">
    <location>
        <position position="1864"/>
    </location>
</feature>
<sequence length="1864" mass="210495">VLWVEADKGELRTLKRQKREWIIPPKKLFENVDYTNEKSIAKIRSDEETRENIIYSLLGPAAEDGLFSVGKKDGFVKIHGILDREKISVYELKGRASLRNGSLAERDLDLKILVLDQNDNAPVFKVQVTGSVEELSEEGTHVISITAVDADEQGTPHTEIVYDIIQQEPAGERMFTVVRSSGEIKVKINTLDRETQETYRLIITGTDMKGQKSDPNNRPLTGTGTVIVTVSDVNDNIPILEQSSYVGSVEENIRHVEAVRIKAIDMDKIYTENWEAVFTIISGNEAGYFNITTDRKTNEGILMVTKELNYEELTEVNLKVVVRNKAEYHKSVIEKTQTYPVKINVLNVPEAPHFQPAVKVIYVSEDSKTIDLKKVIATYKATDSDTMLTATNVRYVKGQDINNWVNINDKTAEIRLNKYPDRESEHLINGTYYVTILAITDGKGRELADMMQRRKVDILCVQETRWKGSKARSIGAGFKLFYYGVDSKRNGVGVVLKEEFVRNVLEVKTVSDRVMSLKLEIEGVMLNVVSGYAPQVGCELEEKERFWSELDEVMESIPTAERVVIGADFNGHVGEGNTDDEEVMGKFGVKERNLEGQMVVDFAKRMDMAVVKTYFQKREEHRVTYKSGGRRTQVDYVLYRRGNLKEISDCKVVVGESVARQHRMVVCRMTLMVCKKKRSKIEIEKKTKWWKLKKEECCEEFRQKLRQALGGQVVLPDDWETTAEVIRETGRKLLGMSSGRRKEDKETWWWNEEVQDSIQRLARQRDRDGKDVQQVIIIKDRDGRVLTSEESVQRRWKEYFEELMNEENEREKRIEGVNSVEQKVDKIRKDEVRKPLKRMKSGKAVGPDNIPVEVWKCLGEAAVEFLTSLFNRVLESEKMPEEWRRSVLVPIFKNKGDVQSCSNYRGIKLMSHTMKLWERVVEAMLRKVVEICEQQYGFMPRKSTTDAIFALRILMEKYRDGQRELHCVFVDLGKAYDKVPREELWYCLRKSGVAEKYVRVVQDMYERSRTVVRCAVGQTEEFKVEVGLHQGSALSPFLFAIVMDQLSEEVRQESPWTMMFADDIVICSKSSEQVEENLERWRFALERRGMKVSRSKTEYMCVNEREGSGTVRLQGEEVQKVQEFKYLGSTVQNNGECGKEVKKRVQAGWNGWRKVSGVLCDRKISARIKGKVCRTVVRPAMLYGLETVSMRKRQESELEVAELKMLRFSLGVTRLDRIRNEYIRGTAHVGRLGEKVREARLRWFGHVQRRESFSPKTATGTVAIQVEDYNDHCPILTSTVTMLCYGSSVVYVSATDGDNLPNAEPFDFILATKGTNEQWKVEHLNATTSILRSQEILWPGHYTVELEVKDQQGKTCEVQKLQVSVCKCTEAQMCIPARLTGKGNVLGAGGVLALLLGILLLLLIPMLLLMCECGGAAAAGRFQAFPFEQKQQLITYHTEGQGEDKELALLPPVPVNVDGGSGRKHGNEWEAHEYWRKYGWKTEEEYLNYLRCIKHPDYVDFKAAGINGHYDFFKKSTFDSMTLSEAFLSEYYATKTWEIMNQEASSNHLLVSGYEDCISVTSSFDDISSYLHEENNLDFLNDLGPQFKRLAEICCGSAIELEVSSTPTPAKTISSSSQVGFKVEGAVDVAHNEATSISASSSSSTTQVTTTNYAENISSKSATSAAAVGQTRLVQRPTVYLSSTPMYLVEQQHQPALLLASGPILGVQERNVVLVEKGATNIAVASQNTIPRLGLQQANTRVMVNPGIGGTLVHGFSGRSEPQGTASGTFRVMESRRVESTEPVHIVQSSSHSSISKSQSMQAKGQSGGSLALGNASGFPSALSMSQKDVHLFSGPNGGTHKEVLEERVSVVEKSFESSSTSTS</sequence>
<evidence type="ECO:0000256" key="1">
    <source>
        <dbReference type="ARBA" id="ARBA00004236"/>
    </source>
</evidence>
<dbReference type="PROSITE" id="PS00232">
    <property type="entry name" value="CADHERIN_1"/>
    <property type="match status" value="3"/>
</dbReference>
<gene>
    <name evidence="19" type="ORF">QTP70_016961</name>
</gene>
<keyword evidence="6" id="KW-0812">Transmembrane</keyword>
<organism evidence="19 20">
    <name type="scientific">Hemibagrus guttatus</name>
    <dbReference type="NCBI Taxonomy" id="175788"/>
    <lineage>
        <taxon>Eukaryota</taxon>
        <taxon>Metazoa</taxon>
        <taxon>Chordata</taxon>
        <taxon>Craniata</taxon>
        <taxon>Vertebrata</taxon>
        <taxon>Euteleostomi</taxon>
        <taxon>Actinopterygii</taxon>
        <taxon>Neopterygii</taxon>
        <taxon>Teleostei</taxon>
        <taxon>Ostariophysi</taxon>
        <taxon>Siluriformes</taxon>
        <taxon>Bagridae</taxon>
        <taxon>Hemibagrus</taxon>
    </lineage>
</organism>
<reference evidence="19" key="1">
    <citation type="submission" date="2023-06" db="EMBL/GenBank/DDBJ databases">
        <title>Male Hemibagrus guttatus genome.</title>
        <authorList>
            <person name="Bian C."/>
        </authorList>
    </citation>
    <scope>NUCLEOTIDE SEQUENCE</scope>
    <source>
        <strain evidence="19">Male_cb2023</strain>
        <tissue evidence="19">Muscle</tissue>
    </source>
</reference>
<dbReference type="InterPro" id="IPR020894">
    <property type="entry name" value="Cadherin_CS"/>
</dbReference>
<evidence type="ECO:0000256" key="6">
    <source>
        <dbReference type="ARBA" id="ARBA00022692"/>
    </source>
</evidence>
<dbReference type="EMBL" id="JAUCMX010000005">
    <property type="protein sequence ID" value="KAK3545937.1"/>
    <property type="molecule type" value="Genomic_DNA"/>
</dbReference>
<dbReference type="Pfam" id="PF03372">
    <property type="entry name" value="Exo_endo_phos"/>
    <property type="match status" value="1"/>
</dbReference>
<dbReference type="InterPro" id="IPR009122">
    <property type="entry name" value="Desmosomal_cadherin"/>
</dbReference>
<evidence type="ECO:0000256" key="12">
    <source>
        <dbReference type="ARBA" id="ARBA00022989"/>
    </source>
</evidence>
<dbReference type="CDD" id="cd01650">
    <property type="entry name" value="RT_nLTR_like"/>
    <property type="match status" value="1"/>
</dbReference>
<dbReference type="PRINTS" id="PR00205">
    <property type="entry name" value="CADHERIN"/>
</dbReference>
<dbReference type="GO" id="GO:0007156">
    <property type="term" value="P:homophilic cell adhesion via plasma membrane adhesion molecules"/>
    <property type="evidence" value="ECO:0007669"/>
    <property type="project" value="InterPro"/>
</dbReference>
<keyword evidence="5" id="KW-1003">Cell membrane</keyword>
<dbReference type="SMART" id="SM00112">
    <property type="entry name" value="CA"/>
    <property type="match status" value="3"/>
</dbReference>
<dbReference type="GO" id="GO:0005509">
    <property type="term" value="F:calcium ion binding"/>
    <property type="evidence" value="ECO:0007669"/>
    <property type="project" value="UniProtKB-UniRule"/>
</dbReference>
<keyword evidence="11" id="KW-0965">Cell junction</keyword>
<dbReference type="Gene3D" id="3.30.70.270">
    <property type="match status" value="1"/>
</dbReference>
<dbReference type="EC" id="3.1.26.4" evidence="4"/>
<dbReference type="Proteomes" id="UP001274896">
    <property type="component" value="Unassembled WGS sequence"/>
</dbReference>
<dbReference type="PROSITE" id="PS50268">
    <property type="entry name" value="CADHERIN_2"/>
    <property type="match status" value="3"/>
</dbReference>
<evidence type="ECO:0000259" key="18">
    <source>
        <dbReference type="PROSITE" id="PS50878"/>
    </source>
</evidence>
<evidence type="ECO:0000256" key="14">
    <source>
        <dbReference type="ARBA" id="ARBA00023180"/>
    </source>
</evidence>
<feature type="domain" description="Reverse transcriptase" evidence="18">
    <location>
        <begin position="872"/>
        <end position="1131"/>
    </location>
</feature>
<feature type="region of interest" description="Disordered" evidence="16">
    <location>
        <begin position="1777"/>
        <end position="1812"/>
    </location>
</feature>
<dbReference type="FunFam" id="2.60.40.60:FF:000031">
    <property type="entry name" value="Cadherin 3"/>
    <property type="match status" value="1"/>
</dbReference>
<dbReference type="SUPFAM" id="SSF49313">
    <property type="entry name" value="Cadherin-like"/>
    <property type="match status" value="5"/>
</dbReference>
<keyword evidence="20" id="KW-1185">Reference proteome</keyword>
<keyword evidence="7" id="KW-0479">Metal-binding</keyword>
<evidence type="ECO:0000313" key="19">
    <source>
        <dbReference type="EMBL" id="KAK3545937.1"/>
    </source>
</evidence>
<dbReference type="PANTHER" id="PTHR24025">
    <property type="entry name" value="DESMOGLEIN FAMILY MEMBER"/>
    <property type="match status" value="1"/>
</dbReference>
<evidence type="ECO:0000256" key="2">
    <source>
        <dbReference type="ARBA" id="ARBA00004568"/>
    </source>
</evidence>
<comment type="caution">
    <text evidence="19">The sequence shown here is derived from an EMBL/GenBank/DDBJ whole genome shotgun (WGS) entry which is preliminary data.</text>
</comment>
<dbReference type="InterPro" id="IPR043128">
    <property type="entry name" value="Rev_trsase/Diguanyl_cyclase"/>
</dbReference>
<evidence type="ECO:0000256" key="11">
    <source>
        <dbReference type="ARBA" id="ARBA00022949"/>
    </source>
</evidence>
<dbReference type="FunFam" id="2.60.40.60:FF:000011">
    <property type="entry name" value="Cadherin 1"/>
    <property type="match status" value="1"/>
</dbReference>
<dbReference type="PROSITE" id="PS50878">
    <property type="entry name" value="RT_POL"/>
    <property type="match status" value="1"/>
</dbReference>
<dbReference type="FunFam" id="2.60.40.60:FF:000068">
    <property type="entry name" value="Desmoglein 1"/>
    <property type="match status" value="1"/>
</dbReference>
<feature type="domain" description="Cadherin" evidence="17">
    <location>
        <begin position="46"/>
        <end position="124"/>
    </location>
</feature>
<protein>
    <recommendedName>
        <fullName evidence="4">ribonuclease H</fullName>
        <ecNumber evidence="4">3.1.26.4</ecNumber>
    </recommendedName>
</protein>
<evidence type="ECO:0000256" key="10">
    <source>
        <dbReference type="ARBA" id="ARBA00022889"/>
    </source>
</evidence>
<dbReference type="SUPFAM" id="SSF56672">
    <property type="entry name" value="DNA/RNA polymerases"/>
    <property type="match status" value="1"/>
</dbReference>
<comment type="similarity">
    <text evidence="3">Belongs to the beta type-B retroviral polymerase family. HERV class-II K(HML-2) pol subfamily.</text>
</comment>
<keyword evidence="9 15" id="KW-0106">Calcium</keyword>
<dbReference type="InterPro" id="IPR043502">
    <property type="entry name" value="DNA/RNA_pol_sf"/>
</dbReference>
<keyword evidence="8" id="KW-0677">Repeat</keyword>
<dbReference type="PANTHER" id="PTHR24025:SF1">
    <property type="entry name" value="DESMOGLEIN-2"/>
    <property type="match status" value="1"/>
</dbReference>
<dbReference type="CDD" id="cd11304">
    <property type="entry name" value="Cadherin_repeat"/>
    <property type="match status" value="3"/>
</dbReference>
<dbReference type="Gene3D" id="2.60.40.60">
    <property type="entry name" value="Cadherins"/>
    <property type="match status" value="4"/>
</dbReference>
<accession>A0AAE0R7R6</accession>
<dbReference type="InterPro" id="IPR000477">
    <property type="entry name" value="RT_dom"/>
</dbReference>
<dbReference type="Gene3D" id="3.60.10.10">
    <property type="entry name" value="Endonuclease/exonuclease/phosphatase"/>
    <property type="match status" value="1"/>
</dbReference>
<comment type="subcellular location">
    <subcellularLocation>
        <location evidence="2">Cell junction</location>
        <location evidence="2">Desmosome</location>
    </subcellularLocation>
    <subcellularLocation>
        <location evidence="1">Cell membrane</location>
    </subcellularLocation>
</comment>
<dbReference type="InterPro" id="IPR050971">
    <property type="entry name" value="Cadherin-domain_protein"/>
</dbReference>
<dbReference type="InterPro" id="IPR002126">
    <property type="entry name" value="Cadherin-like_dom"/>
</dbReference>